<dbReference type="PANTHER" id="PTHR19433:SF133">
    <property type="entry name" value="IMMUNE-TYPE RECEPTOR 5 PRECURSOR-RELATED"/>
    <property type="match status" value="1"/>
</dbReference>
<dbReference type="InterPro" id="IPR007110">
    <property type="entry name" value="Ig-like_dom"/>
</dbReference>
<proteinExistence type="predicted"/>
<reference evidence="10" key="2">
    <citation type="submission" date="2025-08" db="UniProtKB">
        <authorList>
            <consortium name="Ensembl"/>
        </authorList>
    </citation>
    <scope>IDENTIFICATION</scope>
</reference>
<dbReference type="InterPro" id="IPR003599">
    <property type="entry name" value="Ig_sub"/>
</dbReference>
<protein>
    <recommendedName>
        <fullName evidence="9">Ig-like domain-containing protein</fullName>
    </recommendedName>
</protein>
<reference evidence="10" key="3">
    <citation type="submission" date="2025-09" db="UniProtKB">
        <authorList>
            <consortium name="Ensembl"/>
        </authorList>
    </citation>
    <scope>IDENTIFICATION</scope>
</reference>
<evidence type="ECO:0000256" key="1">
    <source>
        <dbReference type="ARBA" id="ARBA00004236"/>
    </source>
</evidence>
<name>A0A672ZPN3_9TELE</name>
<evidence type="ECO:0000313" key="10">
    <source>
        <dbReference type="Ensembl" id="ENSSORP00005018799.1"/>
    </source>
</evidence>
<evidence type="ECO:0000259" key="9">
    <source>
        <dbReference type="PROSITE" id="PS50835"/>
    </source>
</evidence>
<feature type="domain" description="Ig-like" evidence="9">
    <location>
        <begin position="25"/>
        <end position="120"/>
    </location>
</feature>
<dbReference type="PROSITE" id="PS50835">
    <property type="entry name" value="IG_LIKE"/>
    <property type="match status" value="1"/>
</dbReference>
<evidence type="ECO:0000256" key="3">
    <source>
        <dbReference type="ARBA" id="ARBA00022729"/>
    </source>
</evidence>
<dbReference type="SUPFAM" id="SSF48726">
    <property type="entry name" value="Immunoglobulin"/>
    <property type="match status" value="2"/>
</dbReference>
<dbReference type="PANTHER" id="PTHR19433">
    <property type="entry name" value="T-CELL RECEPTOR ALPHA CHAIN V REGION-RELATED"/>
    <property type="match status" value="1"/>
</dbReference>
<keyword evidence="4" id="KW-0391">Immunity</keyword>
<dbReference type="SMART" id="SM00409">
    <property type="entry name" value="IG"/>
    <property type="match status" value="2"/>
</dbReference>
<dbReference type="InterPro" id="IPR013106">
    <property type="entry name" value="Ig_V-set"/>
</dbReference>
<dbReference type="InterPro" id="IPR052051">
    <property type="entry name" value="TCR_complex_component"/>
</dbReference>
<dbReference type="Pfam" id="PF07686">
    <property type="entry name" value="V-set"/>
    <property type="match status" value="1"/>
</dbReference>
<evidence type="ECO:0000256" key="5">
    <source>
        <dbReference type="ARBA" id="ARBA00023136"/>
    </source>
</evidence>
<keyword evidence="5 8" id="KW-0472">Membrane</keyword>
<keyword evidence="6" id="KW-1015">Disulfide bond</keyword>
<dbReference type="Proteomes" id="UP000472271">
    <property type="component" value="Chromosome 10"/>
</dbReference>
<evidence type="ECO:0000256" key="6">
    <source>
        <dbReference type="ARBA" id="ARBA00023157"/>
    </source>
</evidence>
<evidence type="ECO:0000256" key="8">
    <source>
        <dbReference type="SAM" id="Phobius"/>
    </source>
</evidence>
<keyword evidence="11" id="KW-1185">Reference proteome</keyword>
<feature type="transmembrane region" description="Helical" evidence="8">
    <location>
        <begin position="6"/>
        <end position="24"/>
    </location>
</feature>
<keyword evidence="2" id="KW-1003">Cell membrane</keyword>
<evidence type="ECO:0000256" key="4">
    <source>
        <dbReference type="ARBA" id="ARBA00022859"/>
    </source>
</evidence>
<dbReference type="InterPro" id="IPR036179">
    <property type="entry name" value="Ig-like_dom_sf"/>
</dbReference>
<dbReference type="InterPro" id="IPR013783">
    <property type="entry name" value="Ig-like_fold"/>
</dbReference>
<dbReference type="CDD" id="cd00099">
    <property type="entry name" value="IgV"/>
    <property type="match status" value="2"/>
</dbReference>
<dbReference type="AlphaFoldDB" id="A0A672ZPN3"/>
<dbReference type="GO" id="GO:0002376">
    <property type="term" value="P:immune system process"/>
    <property type="evidence" value="ECO:0007669"/>
    <property type="project" value="UniProtKB-KW"/>
</dbReference>
<evidence type="ECO:0000256" key="7">
    <source>
        <dbReference type="ARBA" id="ARBA00023180"/>
    </source>
</evidence>
<evidence type="ECO:0000313" key="11">
    <source>
        <dbReference type="Proteomes" id="UP000472271"/>
    </source>
</evidence>
<reference evidence="10" key="1">
    <citation type="submission" date="2019-06" db="EMBL/GenBank/DDBJ databases">
        <authorList>
            <consortium name="Wellcome Sanger Institute Data Sharing"/>
        </authorList>
    </citation>
    <scope>NUCLEOTIDE SEQUENCE [LARGE SCALE GENOMIC DNA]</scope>
</reference>
<keyword evidence="8" id="KW-0812">Transmembrane</keyword>
<dbReference type="GO" id="GO:0009617">
    <property type="term" value="P:response to bacterium"/>
    <property type="evidence" value="ECO:0007669"/>
    <property type="project" value="TreeGrafter"/>
</dbReference>
<dbReference type="Gene3D" id="2.60.40.10">
    <property type="entry name" value="Immunoglobulins"/>
    <property type="match status" value="2"/>
</dbReference>
<dbReference type="SMART" id="SM00406">
    <property type="entry name" value="IGv"/>
    <property type="match status" value="2"/>
</dbReference>
<keyword evidence="3" id="KW-0732">Signal</keyword>
<organism evidence="10 11">
    <name type="scientific">Sphaeramia orbicularis</name>
    <name type="common">orbiculate cardinalfish</name>
    <dbReference type="NCBI Taxonomy" id="375764"/>
    <lineage>
        <taxon>Eukaryota</taxon>
        <taxon>Metazoa</taxon>
        <taxon>Chordata</taxon>
        <taxon>Craniata</taxon>
        <taxon>Vertebrata</taxon>
        <taxon>Euteleostomi</taxon>
        <taxon>Actinopterygii</taxon>
        <taxon>Neopterygii</taxon>
        <taxon>Teleostei</taxon>
        <taxon>Neoteleostei</taxon>
        <taxon>Acanthomorphata</taxon>
        <taxon>Gobiaria</taxon>
        <taxon>Kurtiformes</taxon>
        <taxon>Apogonoidei</taxon>
        <taxon>Apogonidae</taxon>
        <taxon>Apogoninae</taxon>
        <taxon>Sphaeramia</taxon>
    </lineage>
</organism>
<evidence type="ECO:0000256" key="2">
    <source>
        <dbReference type="ARBA" id="ARBA00022475"/>
    </source>
</evidence>
<dbReference type="Ensembl" id="ENSSORT00005019350.1">
    <property type="protein sequence ID" value="ENSSORP00005018799.1"/>
    <property type="gene ID" value="ENSSORG00005009251.1"/>
</dbReference>
<dbReference type="InParanoid" id="A0A672ZPN3"/>
<keyword evidence="8" id="KW-1133">Transmembrane helix</keyword>
<keyword evidence="7" id="KW-0325">Glycoprotein</keyword>
<dbReference type="GO" id="GO:0005886">
    <property type="term" value="C:plasma membrane"/>
    <property type="evidence" value="ECO:0007669"/>
    <property type="project" value="UniProtKB-SubCell"/>
</dbReference>
<accession>A0A672ZPN3</accession>
<comment type="subcellular location">
    <subcellularLocation>
        <location evidence="1">Cell membrane</location>
    </subcellularLocation>
</comment>
<sequence length="303" mass="33959">MGYTVVLHLYFIMILMKYCIYLSFPSDGMISVTTAQIGESVTFSCNFSDSEYSNTRVKWYKQPSGHGLILITTLMKTTTVSTFEKPFSPSRFQANYTSTRSSLTILKTAEDDEAVYYCSVITWSKDEWSGTYLSIKGKNTRRTSGYTVTQRPLKSGQLHPRGSVSLQCSVLSETKTCPGDQSIHWFRAKSDSSPPNIIYSSGNVPHGCDKRPDEGSPPRNCHYHFNAYDAGTYYCALATCGEIIFGNGTKLDIEGNCTTSVFNLLFVTQAVSYKLLIPYFQTLKCTNCKVQNKLKYSNQECAK</sequence>